<dbReference type="PANTHER" id="PTHR10835:SF0">
    <property type="entry name" value="SQUALENE MONOOXYGENASE"/>
    <property type="match status" value="1"/>
</dbReference>
<dbReference type="Gene3D" id="3.50.50.60">
    <property type="entry name" value="FAD/NAD(P)-binding domain"/>
    <property type="match status" value="1"/>
</dbReference>
<keyword evidence="10" id="KW-0812">Transmembrane</keyword>
<accession>A0AAF0ERR9</accession>
<name>A0AAF0ERR9_9BASI</name>
<keyword evidence="9 10" id="KW-0472">Membrane</keyword>
<sequence length="538" mass="57985">MEQPVFDIAIVGAGVVGASLSTALARTGRRVVVFERDMKEPDRIVGELLQPGGVRALQLLGLSEALEGIDAVRTTGYSVFLGKSESVHFDYPTPQELPERYQAGTPYGSSGHYEGRSFHHGRFIMALRKHMLAEPNVTVREAVVTDLLHDANGKVCGVRATENGAALEVRAHVTIVADGCASRFRRKYGGTRTPQVWSHFVGIEIPPDAVLVRYHGHVLLGDQEPVPGTLTAGPVLVYQIGSDATRILIDVPGPNLPSASSGELRDYILNSVVPQLPEKIGSAVVAAVNSGERLRVMPNNFLPPSAQGFAADQQGLVIVGDAMNMRHPLTGGGMTVALWDCIYLTHVLGTGTSSPLPSSMAFNVPVAARDLSKWSAIRGSLLQWHWRRKNLASVINVLAQALYSLFGLPDKRLQVLRKGCFRYFECGGECIKGPVSLLAGLAPDVLLLTYHFFSVAIYSIALLFRGELDGKAKRPSIFAYPGLIIQAIVLLYTACVVLLPVMYTEVCTNSRRSPYALPFAALGALSVCVVAAALIMHS</sequence>
<evidence type="ECO:0000256" key="4">
    <source>
        <dbReference type="ARBA" id="ARBA00012312"/>
    </source>
</evidence>
<keyword evidence="6 10" id="KW-0274">FAD</keyword>
<keyword evidence="7" id="KW-0492">Microsome</keyword>
<evidence type="ECO:0000256" key="5">
    <source>
        <dbReference type="ARBA" id="ARBA00022630"/>
    </source>
</evidence>
<dbReference type="Pfam" id="PF08491">
    <property type="entry name" value="SE"/>
    <property type="match status" value="1"/>
</dbReference>
<dbReference type="AlphaFoldDB" id="A0AAF0ERR9"/>
<evidence type="ECO:0000256" key="2">
    <source>
        <dbReference type="ARBA" id="ARBA00004154"/>
    </source>
</evidence>
<dbReference type="PRINTS" id="PR00420">
    <property type="entry name" value="RNGMNOXGNASE"/>
</dbReference>
<evidence type="ECO:0000313" key="12">
    <source>
        <dbReference type="EMBL" id="WFD33804.1"/>
    </source>
</evidence>
<comment type="catalytic activity">
    <reaction evidence="10">
        <text>squalene + reduced [NADPH--hemoprotein reductase] + O2 = (S)-2,3-epoxysqualene + oxidized [NADPH--hemoprotein reductase] + H2O + H(+)</text>
        <dbReference type="Rhea" id="RHEA:25282"/>
        <dbReference type="Rhea" id="RHEA-COMP:11964"/>
        <dbReference type="Rhea" id="RHEA-COMP:11965"/>
        <dbReference type="ChEBI" id="CHEBI:15377"/>
        <dbReference type="ChEBI" id="CHEBI:15378"/>
        <dbReference type="ChEBI" id="CHEBI:15379"/>
        <dbReference type="ChEBI" id="CHEBI:15440"/>
        <dbReference type="ChEBI" id="CHEBI:15441"/>
        <dbReference type="ChEBI" id="CHEBI:57618"/>
        <dbReference type="ChEBI" id="CHEBI:58210"/>
        <dbReference type="EC" id="1.14.14.17"/>
    </reaction>
</comment>
<proteinExistence type="inferred from homology"/>
<keyword evidence="13" id="KW-1185">Reference proteome</keyword>
<comment type="similarity">
    <text evidence="3 10">Belongs to the squalene monooxygenase family.</text>
</comment>
<dbReference type="Pfam" id="PF13450">
    <property type="entry name" value="NAD_binding_8"/>
    <property type="match status" value="1"/>
</dbReference>
<comment type="cofactor">
    <cofactor evidence="1 10">
        <name>FAD</name>
        <dbReference type="ChEBI" id="CHEBI:57692"/>
    </cofactor>
</comment>
<dbReference type="InterPro" id="IPR013698">
    <property type="entry name" value="Squalene_epoxidase"/>
</dbReference>
<dbReference type="EC" id="1.14.14.17" evidence="4 10"/>
<keyword evidence="12" id="KW-0503">Monooxygenase</keyword>
<dbReference type="Proteomes" id="UP001219933">
    <property type="component" value="Chromosome 1"/>
</dbReference>
<protein>
    <recommendedName>
        <fullName evidence="4 10">Squalene monooxygenase</fullName>
        <ecNumber evidence="4 10">1.14.14.17</ecNumber>
    </recommendedName>
</protein>
<feature type="transmembrane region" description="Helical" evidence="10">
    <location>
        <begin position="445"/>
        <end position="465"/>
    </location>
</feature>
<comment type="subcellular location">
    <subcellularLocation>
        <location evidence="10">Endoplasmic reticulum membrane</location>
        <topology evidence="10">Multi-pass membrane protein</topology>
    </subcellularLocation>
    <subcellularLocation>
        <location evidence="2">Microsome membrane</location>
        <topology evidence="2">Multi-pass membrane protein</topology>
    </subcellularLocation>
</comment>
<evidence type="ECO:0000256" key="9">
    <source>
        <dbReference type="ARBA" id="ARBA00023136"/>
    </source>
</evidence>
<evidence type="ECO:0000256" key="3">
    <source>
        <dbReference type="ARBA" id="ARBA00008802"/>
    </source>
</evidence>
<dbReference type="GO" id="GO:0006696">
    <property type="term" value="P:ergosterol biosynthetic process"/>
    <property type="evidence" value="ECO:0007669"/>
    <property type="project" value="TreeGrafter"/>
</dbReference>
<evidence type="ECO:0000256" key="6">
    <source>
        <dbReference type="ARBA" id="ARBA00022827"/>
    </source>
</evidence>
<dbReference type="GO" id="GO:0005789">
    <property type="term" value="C:endoplasmic reticulum membrane"/>
    <property type="evidence" value="ECO:0007669"/>
    <property type="project" value="UniProtKB-SubCell"/>
</dbReference>
<feature type="domain" description="Squalene epoxidase" evidence="11">
    <location>
        <begin position="171"/>
        <end position="465"/>
    </location>
</feature>
<evidence type="ECO:0000259" key="11">
    <source>
        <dbReference type="Pfam" id="PF08491"/>
    </source>
</evidence>
<evidence type="ECO:0000256" key="1">
    <source>
        <dbReference type="ARBA" id="ARBA00001974"/>
    </source>
</evidence>
<organism evidence="12 13">
    <name type="scientific">Malassezia cuniculi</name>
    <dbReference type="NCBI Taxonomy" id="948313"/>
    <lineage>
        <taxon>Eukaryota</taxon>
        <taxon>Fungi</taxon>
        <taxon>Dikarya</taxon>
        <taxon>Basidiomycota</taxon>
        <taxon>Ustilaginomycotina</taxon>
        <taxon>Malasseziomycetes</taxon>
        <taxon>Malasseziales</taxon>
        <taxon>Malasseziaceae</taxon>
        <taxon>Malassezia</taxon>
    </lineage>
</organism>
<dbReference type="InterPro" id="IPR040125">
    <property type="entry name" value="Squalene_monox"/>
</dbReference>
<reference evidence="12" key="1">
    <citation type="submission" date="2023-03" db="EMBL/GenBank/DDBJ databases">
        <title>Mating type loci evolution in Malassezia.</title>
        <authorList>
            <person name="Coelho M.A."/>
        </authorList>
    </citation>
    <scope>NUCLEOTIDE SEQUENCE</scope>
    <source>
        <strain evidence="12">CBS 11721</strain>
    </source>
</reference>
<evidence type="ECO:0000256" key="10">
    <source>
        <dbReference type="RuleBase" id="RU367121"/>
    </source>
</evidence>
<dbReference type="PANTHER" id="PTHR10835">
    <property type="entry name" value="SQUALENE MONOOXYGENASE"/>
    <property type="match status" value="1"/>
</dbReference>
<evidence type="ECO:0000256" key="7">
    <source>
        <dbReference type="ARBA" id="ARBA00022848"/>
    </source>
</evidence>
<keyword evidence="10" id="KW-0256">Endoplasmic reticulum</keyword>
<dbReference type="GO" id="GO:0004506">
    <property type="term" value="F:squalene monooxygenase activity"/>
    <property type="evidence" value="ECO:0007669"/>
    <property type="project" value="UniProtKB-UniRule"/>
</dbReference>
<dbReference type="EMBL" id="CP119877">
    <property type="protein sequence ID" value="WFD33804.1"/>
    <property type="molecule type" value="Genomic_DNA"/>
</dbReference>
<dbReference type="GO" id="GO:0050660">
    <property type="term" value="F:flavin adenine dinucleotide binding"/>
    <property type="evidence" value="ECO:0007669"/>
    <property type="project" value="UniProtKB-UniRule"/>
</dbReference>
<dbReference type="InterPro" id="IPR036188">
    <property type="entry name" value="FAD/NAD-bd_sf"/>
</dbReference>
<keyword evidence="5 10" id="KW-0285">Flavoprotein</keyword>
<evidence type="ECO:0000256" key="8">
    <source>
        <dbReference type="ARBA" id="ARBA00023002"/>
    </source>
</evidence>
<feature type="transmembrane region" description="Helical" evidence="10">
    <location>
        <begin position="515"/>
        <end position="536"/>
    </location>
</feature>
<comment type="function">
    <text evidence="10">Catalyzes the stereospecific oxidation of squalene to (S)-2,3-epoxysqualene, and is considered to be a rate-limiting enzyme in steroid biosynthesis.</text>
</comment>
<dbReference type="SUPFAM" id="SSF51905">
    <property type="entry name" value="FAD/NAD(P)-binding domain"/>
    <property type="match status" value="1"/>
</dbReference>
<feature type="transmembrane region" description="Helical" evidence="10">
    <location>
        <begin position="477"/>
        <end position="503"/>
    </location>
</feature>
<gene>
    <name evidence="12" type="primary">ERG1</name>
    <name evidence="12" type="ORF">MCUN1_000624</name>
</gene>
<keyword evidence="8 10" id="KW-0560">Oxidoreductase</keyword>
<evidence type="ECO:0000313" key="13">
    <source>
        <dbReference type="Proteomes" id="UP001219933"/>
    </source>
</evidence>
<keyword evidence="10" id="KW-1133">Transmembrane helix</keyword>